<evidence type="ECO:0000256" key="1">
    <source>
        <dbReference type="ARBA" id="ARBA00005988"/>
    </source>
</evidence>
<dbReference type="EMBL" id="JAAWWB010000004">
    <property type="protein sequence ID" value="KAG6784010.1"/>
    <property type="molecule type" value="Genomic_DNA"/>
</dbReference>
<keyword evidence="5" id="KW-1185">Reference proteome</keyword>
<dbReference type="OrthoDB" id="10249045at2759"/>
<reference evidence="4" key="1">
    <citation type="journal article" date="2020" name="bioRxiv">
        <title>Hybrid origin of Populus tomentosa Carr. identified through genome sequencing and phylogenomic analysis.</title>
        <authorList>
            <person name="An X."/>
            <person name="Gao K."/>
            <person name="Chen Z."/>
            <person name="Li J."/>
            <person name="Yang X."/>
            <person name="Yang X."/>
            <person name="Zhou J."/>
            <person name="Guo T."/>
            <person name="Zhao T."/>
            <person name="Huang S."/>
            <person name="Miao D."/>
            <person name="Khan W.U."/>
            <person name="Rao P."/>
            <person name="Ye M."/>
            <person name="Lei B."/>
            <person name="Liao W."/>
            <person name="Wang J."/>
            <person name="Ji L."/>
            <person name="Li Y."/>
            <person name="Guo B."/>
            <person name="Mustafa N.S."/>
            <person name="Li S."/>
            <person name="Yun Q."/>
            <person name="Keller S.R."/>
            <person name="Mao J."/>
            <person name="Zhang R."/>
            <person name="Strauss S.H."/>
        </authorList>
    </citation>
    <scope>NUCLEOTIDE SEQUENCE</scope>
    <source>
        <strain evidence="4">GM15</strain>
        <tissue evidence="4">Leaf</tissue>
    </source>
</reference>
<comment type="similarity">
    <text evidence="1 2">Belongs to the peptidase M14 family.</text>
</comment>
<feature type="domain" description="Peptidase M14" evidence="3">
    <location>
        <begin position="1"/>
        <end position="132"/>
    </location>
</feature>
<dbReference type="AlphaFoldDB" id="A0A8X8DA67"/>
<sequence length="132" mass="15040">MWVIEISDKPGEEEPEPAFEFIGNFHGDKPVGRELLLRLANWICDNYAKDSLVFLFSFHCVSSSKNFELSAADYLHARLIVENIHLHILPSMNPDGYFSRRRGNANNIDLNRDFPDQGALVANYPWGGTEDN</sequence>
<comment type="caution">
    <text evidence="4">The sequence shown here is derived from an EMBL/GenBank/DDBJ whole genome shotgun (WGS) entry which is preliminary data.</text>
</comment>
<protein>
    <recommendedName>
        <fullName evidence="3">Peptidase M14 domain-containing protein</fullName>
    </recommendedName>
</protein>
<dbReference type="PANTHER" id="PTHR11532">
    <property type="entry name" value="PROTEASE M14 CARBOXYPEPTIDASE"/>
    <property type="match status" value="1"/>
</dbReference>
<dbReference type="GO" id="GO:0008270">
    <property type="term" value="F:zinc ion binding"/>
    <property type="evidence" value="ECO:0007669"/>
    <property type="project" value="InterPro"/>
</dbReference>
<comment type="caution">
    <text evidence="2">Lacks conserved residue(s) required for the propagation of feature annotation.</text>
</comment>
<evidence type="ECO:0000259" key="3">
    <source>
        <dbReference type="PROSITE" id="PS52035"/>
    </source>
</evidence>
<dbReference type="Pfam" id="PF00246">
    <property type="entry name" value="Peptidase_M14"/>
    <property type="match status" value="1"/>
</dbReference>
<evidence type="ECO:0000313" key="5">
    <source>
        <dbReference type="Proteomes" id="UP000886885"/>
    </source>
</evidence>
<dbReference type="GO" id="GO:0016485">
    <property type="term" value="P:protein processing"/>
    <property type="evidence" value="ECO:0007669"/>
    <property type="project" value="TreeGrafter"/>
</dbReference>
<evidence type="ECO:0000256" key="2">
    <source>
        <dbReference type="PROSITE-ProRule" id="PRU01379"/>
    </source>
</evidence>
<organism evidence="4 5">
    <name type="scientific">Populus tomentosa</name>
    <name type="common">Chinese white poplar</name>
    <dbReference type="NCBI Taxonomy" id="118781"/>
    <lineage>
        <taxon>Eukaryota</taxon>
        <taxon>Viridiplantae</taxon>
        <taxon>Streptophyta</taxon>
        <taxon>Embryophyta</taxon>
        <taxon>Tracheophyta</taxon>
        <taxon>Spermatophyta</taxon>
        <taxon>Magnoliopsida</taxon>
        <taxon>eudicotyledons</taxon>
        <taxon>Gunneridae</taxon>
        <taxon>Pentapetalae</taxon>
        <taxon>rosids</taxon>
        <taxon>fabids</taxon>
        <taxon>Malpighiales</taxon>
        <taxon>Salicaceae</taxon>
        <taxon>Saliceae</taxon>
        <taxon>Populus</taxon>
    </lineage>
</organism>
<dbReference type="GO" id="GO:0004181">
    <property type="term" value="F:metallocarboxypeptidase activity"/>
    <property type="evidence" value="ECO:0007669"/>
    <property type="project" value="InterPro"/>
</dbReference>
<gene>
    <name evidence="4" type="ORF">POTOM_009692</name>
</gene>
<evidence type="ECO:0000313" key="4">
    <source>
        <dbReference type="EMBL" id="KAG6784010.1"/>
    </source>
</evidence>
<proteinExistence type="inferred from homology"/>
<dbReference type="PROSITE" id="PS52035">
    <property type="entry name" value="PEPTIDASE_M14"/>
    <property type="match status" value="1"/>
</dbReference>
<dbReference type="GO" id="GO:0005615">
    <property type="term" value="C:extracellular space"/>
    <property type="evidence" value="ECO:0007669"/>
    <property type="project" value="TreeGrafter"/>
</dbReference>
<dbReference type="Proteomes" id="UP000886885">
    <property type="component" value="Chromosome 2D"/>
</dbReference>
<dbReference type="InterPro" id="IPR000834">
    <property type="entry name" value="Peptidase_M14"/>
</dbReference>
<accession>A0A8X8DA67</accession>
<dbReference type="InterPro" id="IPR050753">
    <property type="entry name" value="Peptidase_M14_domain"/>
</dbReference>
<dbReference type="PANTHER" id="PTHR11532:SF57">
    <property type="entry name" value="CARBOXYPEPTIDASE D, B"/>
    <property type="match status" value="1"/>
</dbReference>
<name>A0A8X8DA67_POPTO</name>
<dbReference type="GO" id="GO:0006518">
    <property type="term" value="P:peptide metabolic process"/>
    <property type="evidence" value="ECO:0007669"/>
    <property type="project" value="TreeGrafter"/>
</dbReference>